<feature type="region of interest" description="Disordered" evidence="1">
    <location>
        <begin position="185"/>
        <end position="246"/>
    </location>
</feature>
<dbReference type="Proteomes" id="UP001140510">
    <property type="component" value="Unassembled WGS sequence"/>
</dbReference>
<feature type="compositionally biased region" description="Acidic residues" evidence="1">
    <location>
        <begin position="207"/>
        <end position="230"/>
    </location>
</feature>
<organism evidence="3 4">
    <name type="scientific">Didymella pomorum</name>
    <dbReference type="NCBI Taxonomy" id="749634"/>
    <lineage>
        <taxon>Eukaryota</taxon>
        <taxon>Fungi</taxon>
        <taxon>Dikarya</taxon>
        <taxon>Ascomycota</taxon>
        <taxon>Pezizomycotina</taxon>
        <taxon>Dothideomycetes</taxon>
        <taxon>Pleosporomycetidae</taxon>
        <taxon>Pleosporales</taxon>
        <taxon>Pleosporineae</taxon>
        <taxon>Didymellaceae</taxon>
        <taxon>Didymella</taxon>
    </lineage>
</organism>
<dbReference type="Pfam" id="PF00350">
    <property type="entry name" value="Dynamin_N"/>
    <property type="match status" value="1"/>
</dbReference>
<sequence>MSQTSNFADPEAGSSRRVRSELPAALLSFSQYKDQFDVSDGRGEARAYDPSTEQFPSDDWYTLRHDEINSGIHAMCGPLLEAVRDHSTTDTEVKNLNTALKTADIIPHGQQFFAAFLGEQGIGKSSIINAVFSRDLVNVSASSSACTAYPTIITYKAGASDDSKESDVRVEYLNDAEVRECAHEQARRYRDAFPRKPRAEPDTPSTADEDLMLEIGLEDDLSDDDDDEDSAPPVSNDDAPRRRIVRPSVLRGAKTARSFFNIIFETDRSKARATALQHSLDFDDIEDIGFADTCVEAARQRQNNLNIQDGFTEVDVMTDDVLPEFQDVVGEIWPLIKSVRIETGHVLLRSNVSVLDLPGYGDDNHIRTAIIDRFREMANFEIVVAPSSRLVSSVVQERYLNRSIRRLGARNTLLVTNKSDQLFSGIRKHVKKLREAPFDVIRQHLAELDATSKQGVEDKNILDAYRDCLFKEARGAYIEREARIVSLSMEDKGVDILSVSAREYSLCTDVAELAEEDGERPSLTPEATGLPRLRRYLFHLPAQTNYRTLHYHVFETLPDIVTRVQRILGKFDGDEGYTQMRKYFAEQLPIIRSSIGTLAKRLPRERVLKPFDEGSSKSHIMTGLKGVVQALASPIVYYPTFTKMLKENGIPTNGAGLGLNLNQEILNAMVQFINDWNNRMQGQTLDIAMRLDEPVQAVLGNLRKYINVYEGNPELKNRATEALDTTTRRIGMAYGKMAASLQSKLREIHLLFTTEVNVQCPIALEMREIYRNVLLKQLSHPGKGSYARQRAHLLECLATPDWPKMPFPDVVEQKIVNSQVGSWKECCAQYVTEAMTLLQDFARTIDELLDNGALLNSEHRRVRTELEVLLPGFREQLRLVQSQFPGTEDRSLSATLRPNFAPRPSSVPKPDDGGANKRKADEGRAATQPPTSEPRGDKRMKTASQPSQFRAMSVQPVAWLRERFLARMEQAQERALKKESSP</sequence>
<comment type="caution">
    <text evidence="3">The sequence shown here is derived from an EMBL/GenBank/DDBJ whole genome shotgun (WGS) entry which is preliminary data.</text>
</comment>
<dbReference type="Gene3D" id="3.40.50.300">
    <property type="entry name" value="P-loop containing nucleotide triphosphate hydrolases"/>
    <property type="match status" value="1"/>
</dbReference>
<evidence type="ECO:0000313" key="3">
    <source>
        <dbReference type="EMBL" id="KAJ4401278.1"/>
    </source>
</evidence>
<dbReference type="PANTHER" id="PTHR36681">
    <property type="entry name" value="NUCLEAR GTPASE, GERMINAL CENTER-ASSOCIATED, TANDEM DUPLICATE 3"/>
    <property type="match status" value="1"/>
</dbReference>
<protein>
    <recommendedName>
        <fullName evidence="2">Dynamin N-terminal domain-containing protein</fullName>
    </recommendedName>
</protein>
<proteinExistence type="predicted"/>
<evidence type="ECO:0000313" key="4">
    <source>
        <dbReference type="Proteomes" id="UP001140510"/>
    </source>
</evidence>
<dbReference type="PANTHER" id="PTHR36681:SF3">
    <property type="entry name" value="NUCLEAR GTPASE, GERMINAL CENTER-ASSOCIATED, TANDEM DUPLICATE 3"/>
    <property type="match status" value="1"/>
</dbReference>
<dbReference type="SUPFAM" id="SSF52540">
    <property type="entry name" value="P-loop containing nucleoside triphosphate hydrolases"/>
    <property type="match status" value="1"/>
</dbReference>
<gene>
    <name evidence="3" type="ORF">N0V91_008054</name>
</gene>
<feature type="compositionally biased region" description="Basic and acidic residues" evidence="1">
    <location>
        <begin position="909"/>
        <end position="924"/>
    </location>
</feature>
<feature type="region of interest" description="Disordered" evidence="1">
    <location>
        <begin position="884"/>
        <end position="953"/>
    </location>
</feature>
<feature type="compositionally biased region" description="Basic and acidic residues" evidence="1">
    <location>
        <begin position="185"/>
        <end position="201"/>
    </location>
</feature>
<reference evidence="3" key="1">
    <citation type="submission" date="2022-10" db="EMBL/GenBank/DDBJ databases">
        <title>Tapping the CABI collections for fungal endophytes: first genome assemblies for Collariella, Neodidymelliopsis, Ascochyta clinopodiicola, Didymella pomorum, Didymosphaeria variabile, Neocosmospora piperis and Neocucurbitaria cava.</title>
        <authorList>
            <person name="Hill R."/>
        </authorList>
    </citation>
    <scope>NUCLEOTIDE SEQUENCE</scope>
    <source>
        <strain evidence="3">IMI 355091</strain>
    </source>
</reference>
<dbReference type="OrthoDB" id="3598281at2759"/>
<evidence type="ECO:0000259" key="2">
    <source>
        <dbReference type="Pfam" id="PF00350"/>
    </source>
</evidence>
<dbReference type="EMBL" id="JAPEVA010000076">
    <property type="protein sequence ID" value="KAJ4401278.1"/>
    <property type="molecule type" value="Genomic_DNA"/>
</dbReference>
<feature type="domain" description="Dynamin N-terminal" evidence="2">
    <location>
        <begin position="115"/>
        <end position="418"/>
    </location>
</feature>
<dbReference type="InterPro" id="IPR027417">
    <property type="entry name" value="P-loop_NTPase"/>
</dbReference>
<evidence type="ECO:0000256" key="1">
    <source>
        <dbReference type="SAM" id="MobiDB-lite"/>
    </source>
</evidence>
<keyword evidence="4" id="KW-1185">Reference proteome</keyword>
<dbReference type="AlphaFoldDB" id="A0A9W8Z9N8"/>
<accession>A0A9W8Z9N8</accession>
<name>A0A9W8Z9N8_9PLEO</name>
<dbReference type="InterPro" id="IPR045063">
    <property type="entry name" value="Dynamin_N"/>
</dbReference>